<gene>
    <name evidence="5" type="ORF">GOBAR_AA13274</name>
</gene>
<dbReference type="AlphaFoldDB" id="A0A2P5XVS8"/>
<dbReference type="Proteomes" id="UP000239757">
    <property type="component" value="Unassembled WGS sequence"/>
</dbReference>
<dbReference type="OrthoDB" id="153872at2759"/>
<keyword evidence="2" id="KW-0863">Zinc-finger</keyword>
<feature type="compositionally biased region" description="Acidic residues" evidence="4">
    <location>
        <begin position="78"/>
        <end position="87"/>
    </location>
</feature>
<feature type="region of interest" description="Disordered" evidence="4">
    <location>
        <begin position="73"/>
        <end position="93"/>
    </location>
</feature>
<organism evidence="5 6">
    <name type="scientific">Gossypium barbadense</name>
    <name type="common">Sea Island cotton</name>
    <name type="synonym">Hibiscus barbadensis</name>
    <dbReference type="NCBI Taxonomy" id="3634"/>
    <lineage>
        <taxon>Eukaryota</taxon>
        <taxon>Viridiplantae</taxon>
        <taxon>Streptophyta</taxon>
        <taxon>Embryophyta</taxon>
        <taxon>Tracheophyta</taxon>
        <taxon>Spermatophyta</taxon>
        <taxon>Magnoliopsida</taxon>
        <taxon>eudicotyledons</taxon>
        <taxon>Gunneridae</taxon>
        <taxon>Pentapetalae</taxon>
        <taxon>rosids</taxon>
        <taxon>malvids</taxon>
        <taxon>Malvales</taxon>
        <taxon>Malvaceae</taxon>
        <taxon>Malvoideae</taxon>
        <taxon>Gossypium</taxon>
    </lineage>
</organism>
<dbReference type="InterPro" id="IPR049808">
    <property type="entry name" value="CONSTANS-like_Bbox1"/>
</dbReference>
<protein>
    <recommendedName>
        <fullName evidence="7">B box-type domain-containing protein</fullName>
    </recommendedName>
</protein>
<feature type="compositionally biased region" description="Basic and acidic residues" evidence="4">
    <location>
        <begin position="156"/>
        <end position="171"/>
    </location>
</feature>
<keyword evidence="3" id="KW-0862">Zinc</keyword>
<evidence type="ECO:0008006" key="7">
    <source>
        <dbReference type="Google" id="ProtNLM"/>
    </source>
</evidence>
<accession>A0A2P5XVS8</accession>
<evidence type="ECO:0000256" key="2">
    <source>
        <dbReference type="ARBA" id="ARBA00022771"/>
    </source>
</evidence>
<keyword evidence="1" id="KW-0479">Metal-binding</keyword>
<dbReference type="CDD" id="cd19821">
    <property type="entry name" value="Bbox1_BBX-like"/>
    <property type="match status" value="1"/>
</dbReference>
<feature type="region of interest" description="Disordered" evidence="4">
    <location>
        <begin position="149"/>
        <end position="171"/>
    </location>
</feature>
<reference evidence="5 6" key="1">
    <citation type="submission" date="2015-01" db="EMBL/GenBank/DDBJ databases">
        <title>Genome of allotetraploid Gossypium barbadense reveals genomic plasticity and fiber elongation in cotton evolution.</title>
        <authorList>
            <person name="Chen X."/>
            <person name="Liu X."/>
            <person name="Zhao B."/>
            <person name="Zheng H."/>
            <person name="Hu Y."/>
            <person name="Lu G."/>
            <person name="Yang C."/>
            <person name="Chen J."/>
            <person name="Shan C."/>
            <person name="Zhang L."/>
            <person name="Zhou Y."/>
            <person name="Wang L."/>
            <person name="Guo W."/>
            <person name="Bai Y."/>
            <person name="Ruan J."/>
            <person name="Shangguan X."/>
            <person name="Mao Y."/>
            <person name="Jiang J."/>
            <person name="Zhu Y."/>
            <person name="Lei J."/>
            <person name="Kang H."/>
            <person name="Chen S."/>
            <person name="He X."/>
            <person name="Wang R."/>
            <person name="Wang Y."/>
            <person name="Chen J."/>
            <person name="Wang L."/>
            <person name="Yu S."/>
            <person name="Wang B."/>
            <person name="Wei J."/>
            <person name="Song S."/>
            <person name="Lu X."/>
            <person name="Gao Z."/>
            <person name="Gu W."/>
            <person name="Deng X."/>
            <person name="Ma D."/>
            <person name="Wang S."/>
            <person name="Liang W."/>
            <person name="Fang L."/>
            <person name="Cai C."/>
            <person name="Zhu X."/>
            <person name="Zhou B."/>
            <person name="Zhang Y."/>
            <person name="Chen Z."/>
            <person name="Xu S."/>
            <person name="Zhu R."/>
            <person name="Wang S."/>
            <person name="Zhang T."/>
            <person name="Zhao G."/>
        </authorList>
    </citation>
    <scope>NUCLEOTIDE SEQUENCE [LARGE SCALE GENOMIC DNA]</scope>
    <source>
        <strain evidence="6">cv. Xinhai21</strain>
        <tissue evidence="5">Leaf</tissue>
    </source>
</reference>
<evidence type="ECO:0000256" key="3">
    <source>
        <dbReference type="ARBA" id="ARBA00022833"/>
    </source>
</evidence>
<sequence>MLAATTYCESDKASLCWDCDAKVHRANFLMARHVRCLLCHACQSPTPRTTSGSKVGYNVFVCDMCVNGGDRAQNDDHKDEEDADSNDDDAHNQVVPWCSISNTLSPVSTSSGGEREIVLSIFLKLRAKISCGYVSSKAKWRVYQVKRGKTKPASVELEKRGEDGVRTNKGR</sequence>
<evidence type="ECO:0000256" key="1">
    <source>
        <dbReference type="ARBA" id="ARBA00022723"/>
    </source>
</evidence>
<proteinExistence type="predicted"/>
<name>A0A2P5XVS8_GOSBA</name>
<evidence type="ECO:0000313" key="6">
    <source>
        <dbReference type="Proteomes" id="UP000239757"/>
    </source>
</evidence>
<evidence type="ECO:0000313" key="5">
    <source>
        <dbReference type="EMBL" id="PPS07376.1"/>
    </source>
</evidence>
<dbReference type="PANTHER" id="PTHR31717">
    <property type="entry name" value="ZINC FINGER PROTEIN CONSTANS-LIKE 10"/>
    <property type="match status" value="1"/>
</dbReference>
<dbReference type="EMBL" id="KZ664148">
    <property type="protein sequence ID" value="PPS07376.1"/>
    <property type="molecule type" value="Genomic_DNA"/>
</dbReference>
<dbReference type="GO" id="GO:0008270">
    <property type="term" value="F:zinc ion binding"/>
    <property type="evidence" value="ECO:0007669"/>
    <property type="project" value="UniProtKB-KW"/>
</dbReference>
<evidence type="ECO:0000256" key="4">
    <source>
        <dbReference type="SAM" id="MobiDB-lite"/>
    </source>
</evidence>
<dbReference type="PANTHER" id="PTHR31717:SF57">
    <property type="entry name" value="ZINC FINGER PROTEIN CONSTANS-LIKE"/>
    <property type="match status" value="1"/>
</dbReference>